<evidence type="ECO:0000256" key="1">
    <source>
        <dbReference type="PROSITE-ProRule" id="PRU00023"/>
    </source>
</evidence>
<comment type="caution">
    <text evidence="3">The sequence shown here is derived from an EMBL/GenBank/DDBJ whole genome shotgun (WGS) entry which is preliminary data.</text>
</comment>
<proteinExistence type="predicted"/>
<keyword evidence="4" id="KW-1185">Reference proteome</keyword>
<feature type="repeat" description="ANK" evidence="1">
    <location>
        <begin position="348"/>
        <end position="373"/>
    </location>
</feature>
<reference evidence="3 4" key="1">
    <citation type="submission" date="2018-09" db="EMBL/GenBank/DDBJ databases">
        <title>Comparative Genomics of Wolbachia-Cardinium Dual Endosymbiosis in a Plant-Parasitic Nematode.</title>
        <authorList>
            <person name="Brown A.M.V."/>
            <person name="Wasala S.K."/>
            <person name="Howe D.K."/>
            <person name="Peetz A.B."/>
            <person name="Zasada I.A."/>
            <person name="Denver D.R."/>
        </authorList>
    </citation>
    <scope>NUCLEOTIDE SEQUENCE [LARGE SCALE GENOMIC DNA]</scope>
    <source>
        <strain evidence="3 4">Pp_1</strain>
    </source>
</reference>
<dbReference type="InterPro" id="IPR002110">
    <property type="entry name" value="Ankyrin_rpt"/>
</dbReference>
<dbReference type="EMBL" id="RARA01000012">
    <property type="protein sequence ID" value="ROT47778.1"/>
    <property type="molecule type" value="Genomic_DNA"/>
</dbReference>
<accession>A0A3N2QDB0</accession>
<protein>
    <submittedName>
        <fullName evidence="3">Ankyrin repeat domain-containing protein</fullName>
    </submittedName>
</protein>
<keyword evidence="2" id="KW-0812">Transmembrane</keyword>
<dbReference type="SUPFAM" id="SSF48403">
    <property type="entry name" value="Ankyrin repeat"/>
    <property type="match status" value="1"/>
</dbReference>
<keyword evidence="2" id="KW-1133">Transmembrane helix</keyword>
<organism evidence="3 4">
    <name type="scientific">Candidatus Cardinium hertigii</name>
    <dbReference type="NCBI Taxonomy" id="247481"/>
    <lineage>
        <taxon>Bacteria</taxon>
        <taxon>Pseudomonadati</taxon>
        <taxon>Bacteroidota</taxon>
        <taxon>Cytophagia</taxon>
        <taxon>Cytophagales</taxon>
        <taxon>Amoebophilaceae</taxon>
        <taxon>Candidatus Cardinium</taxon>
    </lineage>
</organism>
<name>A0A3N2QDB0_9BACT</name>
<sequence length="461" mass="52805">MELYENILLIFKLIIRMKIKNKYCVMATNFIVTLGMMLYCIACNSSHNEMDRQSSGQSPSAGVSGGSNANESNIGFGISCAKCHEETACSCFSLCIKCISTDSEDTKEQIESLNSDPKLFNEIIRHSLLDLERLMKGSDDIEDIEKDHHMREYHKFILNYLKKDLIDLLELLPKDTPSICFDICNNTITLQDVIRFFRKKNPDENTKNTLFSIVTWKLERSQIEDLKSQYTEKQIQAYRDILYFLYKEGIDVNKCQYYPARFGASNGNSALMRIISSGRELINQDQDKAISLMFLRDFKSDPFAPHPRDKKNALHFLLLKGHPEQKASLDTVLGHPLIRDHINDQTIYGDTALHIACARRDMSIIIRLLEKGAADSLDVSNCFGKKPFELMQMSEEKRLQFLLLYLNASDDTFSDTELCNLSSLPLCDEQKRWLNCVATINSSIFNSDPKLIEKCVTRRIS</sequence>
<keyword evidence="1" id="KW-0040">ANK repeat</keyword>
<keyword evidence="2" id="KW-0472">Membrane</keyword>
<dbReference type="Gene3D" id="1.25.40.20">
    <property type="entry name" value="Ankyrin repeat-containing domain"/>
    <property type="match status" value="1"/>
</dbReference>
<dbReference type="PROSITE" id="PS50297">
    <property type="entry name" value="ANK_REP_REGION"/>
    <property type="match status" value="1"/>
</dbReference>
<dbReference type="InterPro" id="IPR036770">
    <property type="entry name" value="Ankyrin_rpt-contain_sf"/>
</dbReference>
<evidence type="ECO:0000313" key="3">
    <source>
        <dbReference type="EMBL" id="ROT47778.1"/>
    </source>
</evidence>
<dbReference type="Pfam" id="PF00023">
    <property type="entry name" value="Ank"/>
    <property type="match status" value="1"/>
</dbReference>
<feature type="transmembrane region" description="Helical" evidence="2">
    <location>
        <begin position="21"/>
        <end position="39"/>
    </location>
</feature>
<gene>
    <name evidence="3" type="ORF">EDM02_00465</name>
</gene>
<dbReference type="AlphaFoldDB" id="A0A3N2QDB0"/>
<evidence type="ECO:0000313" key="4">
    <source>
        <dbReference type="Proteomes" id="UP000270927"/>
    </source>
</evidence>
<dbReference type="PROSITE" id="PS50088">
    <property type="entry name" value="ANK_REPEAT"/>
    <property type="match status" value="1"/>
</dbReference>
<evidence type="ECO:0000256" key="2">
    <source>
        <dbReference type="SAM" id="Phobius"/>
    </source>
</evidence>
<dbReference type="Proteomes" id="UP000270927">
    <property type="component" value="Unassembled WGS sequence"/>
</dbReference>
<dbReference type="SMART" id="SM00248">
    <property type="entry name" value="ANK"/>
    <property type="match status" value="1"/>
</dbReference>